<name>A0AAD5S7M0_9FUNG</name>
<comment type="caution">
    <text evidence="2">The sequence shown here is derived from an EMBL/GenBank/DDBJ whole genome shotgun (WGS) entry which is preliminary data.</text>
</comment>
<protein>
    <submittedName>
        <fullName evidence="2">Uncharacterized protein</fullName>
    </submittedName>
</protein>
<keyword evidence="3" id="KW-1185">Reference proteome</keyword>
<evidence type="ECO:0000313" key="2">
    <source>
        <dbReference type="EMBL" id="KAJ3046521.1"/>
    </source>
</evidence>
<gene>
    <name evidence="2" type="ORF">HK097_000792</name>
</gene>
<evidence type="ECO:0000256" key="1">
    <source>
        <dbReference type="SAM" id="MobiDB-lite"/>
    </source>
</evidence>
<feature type="region of interest" description="Disordered" evidence="1">
    <location>
        <begin position="135"/>
        <end position="154"/>
    </location>
</feature>
<sequence>MIPQSTPEGDALVDLLRSSLIARAATMSGEYNGKKCLLLSLLQTPQTEFDARANMRSLIRRSLPSIRLQQYTFFGKLAENLTVLAMEVEGDFAVTAGWLGRNRENDALKRWSKHFFFLDADTGPALLTTISDRFANASNQKSQPPEPAPRPPLR</sequence>
<organism evidence="2 3">
    <name type="scientific">Rhizophlyctis rosea</name>
    <dbReference type="NCBI Taxonomy" id="64517"/>
    <lineage>
        <taxon>Eukaryota</taxon>
        <taxon>Fungi</taxon>
        <taxon>Fungi incertae sedis</taxon>
        <taxon>Chytridiomycota</taxon>
        <taxon>Chytridiomycota incertae sedis</taxon>
        <taxon>Chytridiomycetes</taxon>
        <taxon>Rhizophlyctidales</taxon>
        <taxon>Rhizophlyctidaceae</taxon>
        <taxon>Rhizophlyctis</taxon>
    </lineage>
</organism>
<feature type="non-terminal residue" evidence="2">
    <location>
        <position position="154"/>
    </location>
</feature>
<reference evidence="2" key="1">
    <citation type="submission" date="2020-05" db="EMBL/GenBank/DDBJ databases">
        <title>Phylogenomic resolution of chytrid fungi.</title>
        <authorList>
            <person name="Stajich J.E."/>
            <person name="Amses K."/>
            <person name="Simmons R."/>
            <person name="Seto K."/>
            <person name="Myers J."/>
            <person name="Bonds A."/>
            <person name="Quandt C.A."/>
            <person name="Barry K."/>
            <person name="Liu P."/>
            <person name="Grigoriev I."/>
            <person name="Longcore J.E."/>
            <person name="James T.Y."/>
        </authorList>
    </citation>
    <scope>NUCLEOTIDE SEQUENCE</scope>
    <source>
        <strain evidence="2">JEL0318</strain>
    </source>
</reference>
<dbReference type="EMBL" id="JADGJD010001150">
    <property type="protein sequence ID" value="KAJ3046521.1"/>
    <property type="molecule type" value="Genomic_DNA"/>
</dbReference>
<feature type="compositionally biased region" description="Pro residues" evidence="1">
    <location>
        <begin position="144"/>
        <end position="154"/>
    </location>
</feature>
<evidence type="ECO:0000313" key="3">
    <source>
        <dbReference type="Proteomes" id="UP001212841"/>
    </source>
</evidence>
<dbReference type="Proteomes" id="UP001212841">
    <property type="component" value="Unassembled WGS sequence"/>
</dbReference>
<proteinExistence type="predicted"/>
<dbReference type="AlphaFoldDB" id="A0AAD5S7M0"/>
<accession>A0AAD5S7M0</accession>